<organism evidence="1 2">
    <name type="scientific">Streptomyces yaizuensis</name>
    <dbReference type="NCBI Taxonomy" id="2989713"/>
    <lineage>
        <taxon>Bacteria</taxon>
        <taxon>Bacillati</taxon>
        <taxon>Actinomycetota</taxon>
        <taxon>Actinomycetes</taxon>
        <taxon>Kitasatosporales</taxon>
        <taxon>Streptomycetaceae</taxon>
        <taxon>Streptomyces</taxon>
    </lineage>
</organism>
<reference evidence="1 2" key="1">
    <citation type="submission" date="2022-10" db="EMBL/GenBank/DDBJ databases">
        <title>Draft genome sequence of Streptomyces sp. YSPA8.</title>
        <authorList>
            <person name="Moriuchi R."/>
            <person name="Dohra H."/>
            <person name="Yamamura H."/>
            <person name="Kodani S."/>
        </authorList>
    </citation>
    <scope>NUCLEOTIDE SEQUENCE [LARGE SCALE GENOMIC DNA]</scope>
    <source>
        <strain evidence="1 2">YSPA8</strain>
    </source>
</reference>
<dbReference type="RefSeq" id="WP_323447078.1">
    <property type="nucleotide sequence ID" value="NZ_BSBI01000004.1"/>
</dbReference>
<accession>A0ABQ5NXA5</accession>
<proteinExistence type="predicted"/>
<dbReference type="EMBL" id="BSBI01000004">
    <property type="protein sequence ID" value="GLF94995.1"/>
    <property type="molecule type" value="Genomic_DNA"/>
</dbReference>
<dbReference type="Proteomes" id="UP001291653">
    <property type="component" value="Unassembled WGS sequence"/>
</dbReference>
<sequence>MEMQTWRESRARAESAARSLRRALAVAGFGEDVWRPIGPKVSRFGDARVEIGCLPADVVERMAAALRGEPDTGATGPPEPAD</sequence>
<keyword evidence="2" id="KW-1185">Reference proteome</keyword>
<protein>
    <submittedName>
        <fullName evidence="1">Uncharacterized protein</fullName>
    </submittedName>
</protein>
<evidence type="ECO:0000313" key="2">
    <source>
        <dbReference type="Proteomes" id="UP001291653"/>
    </source>
</evidence>
<name>A0ABQ5NXA5_9ACTN</name>
<gene>
    <name evidence="1" type="ORF">SYYSPA8_11880</name>
</gene>
<evidence type="ECO:0000313" key="1">
    <source>
        <dbReference type="EMBL" id="GLF94995.1"/>
    </source>
</evidence>
<comment type="caution">
    <text evidence="1">The sequence shown here is derived from an EMBL/GenBank/DDBJ whole genome shotgun (WGS) entry which is preliminary data.</text>
</comment>